<organism evidence="5 6">
    <name type="scientific">Talaromyces atroroseus</name>
    <dbReference type="NCBI Taxonomy" id="1441469"/>
    <lineage>
        <taxon>Eukaryota</taxon>
        <taxon>Fungi</taxon>
        <taxon>Dikarya</taxon>
        <taxon>Ascomycota</taxon>
        <taxon>Pezizomycotina</taxon>
        <taxon>Eurotiomycetes</taxon>
        <taxon>Eurotiomycetidae</taxon>
        <taxon>Eurotiales</taxon>
        <taxon>Trichocomaceae</taxon>
        <taxon>Talaromyces</taxon>
        <taxon>Talaromyces sect. Trachyspermi</taxon>
    </lineage>
</organism>
<comment type="similarity">
    <text evidence="1">Belongs to the peptidase C15 family.</text>
</comment>
<dbReference type="SUPFAM" id="SSF53182">
    <property type="entry name" value="Pyrrolidone carboxyl peptidase (pyroglutamate aminopeptidase)"/>
    <property type="match status" value="1"/>
</dbReference>
<evidence type="ECO:0000256" key="3">
    <source>
        <dbReference type="ARBA" id="ARBA00022801"/>
    </source>
</evidence>
<evidence type="ECO:0000256" key="1">
    <source>
        <dbReference type="ARBA" id="ARBA00006641"/>
    </source>
</evidence>
<sequence>MGDVGIAVDPAPTAIPVSQSINVLVTGFGPFRSFDVNASSLIAQSLPSSFTLPPKEPVSIGDTAIPAPREVRVHVHPEPIKVSYATIHSQIPVILDDFARTHNGNRPDLIVHIGIASTRKYYSVETQAHRDNYRIPDVDGRSGFHDGERVWKEHGFPPVLFPGPAEASSPSSRTIPASDLLKLAPYPANDHFLQTWKSLAPAETDIRISTDAGRYACEFIFYTSLSQAYQEGRDRSVVFFHVPVATDDTSIELGSKVAVALIKSMVKCWVDGE</sequence>
<protein>
    <recommendedName>
        <fullName evidence="7">Pyroglutamyl-peptidase 1</fullName>
    </recommendedName>
</protein>
<dbReference type="OrthoDB" id="407146at2759"/>
<keyword evidence="3" id="KW-0378">Hydrolase</keyword>
<dbReference type="Gene3D" id="3.40.630.20">
    <property type="entry name" value="Peptidase C15, pyroglutamyl peptidase I-like"/>
    <property type="match status" value="1"/>
</dbReference>
<dbReference type="InterPro" id="IPR036440">
    <property type="entry name" value="Peptidase_C15-like_sf"/>
</dbReference>
<dbReference type="Proteomes" id="UP000214365">
    <property type="component" value="Unassembled WGS sequence"/>
</dbReference>
<accession>A0A225B5B6</accession>
<dbReference type="PANTHER" id="PTHR23402:SF1">
    <property type="entry name" value="PYROGLUTAMYL-PEPTIDASE I"/>
    <property type="match status" value="1"/>
</dbReference>
<comment type="caution">
    <text evidence="5">The sequence shown here is derived from an EMBL/GenBank/DDBJ whole genome shotgun (WGS) entry which is preliminary data.</text>
</comment>
<keyword evidence="2" id="KW-0645">Protease</keyword>
<dbReference type="GO" id="GO:0008234">
    <property type="term" value="F:cysteine-type peptidase activity"/>
    <property type="evidence" value="ECO:0007669"/>
    <property type="project" value="UniProtKB-KW"/>
</dbReference>
<evidence type="ECO:0000313" key="5">
    <source>
        <dbReference type="EMBL" id="OKL61117.1"/>
    </source>
</evidence>
<dbReference type="EMBL" id="LFMY01000004">
    <property type="protein sequence ID" value="OKL61117.1"/>
    <property type="molecule type" value="Genomic_DNA"/>
</dbReference>
<evidence type="ECO:0000256" key="2">
    <source>
        <dbReference type="ARBA" id="ARBA00022670"/>
    </source>
</evidence>
<keyword evidence="6" id="KW-1185">Reference proteome</keyword>
<dbReference type="RefSeq" id="XP_020121238.1">
    <property type="nucleotide sequence ID" value="XM_020265764.1"/>
</dbReference>
<evidence type="ECO:0008006" key="7">
    <source>
        <dbReference type="Google" id="ProtNLM"/>
    </source>
</evidence>
<evidence type="ECO:0000313" key="6">
    <source>
        <dbReference type="Proteomes" id="UP000214365"/>
    </source>
</evidence>
<proteinExistence type="inferred from homology"/>
<dbReference type="GeneID" id="31003217"/>
<keyword evidence="4" id="KW-0788">Thiol protease</keyword>
<name>A0A225B5B6_TALAT</name>
<dbReference type="PANTHER" id="PTHR23402">
    <property type="entry name" value="PROTEASE FAMILY C15 PYROGLUTAMYL-PEPTIDASE I-RELATED"/>
    <property type="match status" value="1"/>
</dbReference>
<gene>
    <name evidence="5" type="ORF">UA08_03462</name>
</gene>
<evidence type="ECO:0000256" key="4">
    <source>
        <dbReference type="ARBA" id="ARBA00022807"/>
    </source>
</evidence>
<dbReference type="GO" id="GO:0006508">
    <property type="term" value="P:proteolysis"/>
    <property type="evidence" value="ECO:0007669"/>
    <property type="project" value="UniProtKB-KW"/>
</dbReference>
<dbReference type="AlphaFoldDB" id="A0A225B5B6"/>
<reference evidence="5 6" key="1">
    <citation type="submission" date="2015-06" db="EMBL/GenBank/DDBJ databases">
        <title>Talaromyces atroroseus IBT 11181 draft genome.</title>
        <authorList>
            <person name="Rasmussen K.B."/>
            <person name="Rasmussen S."/>
            <person name="Petersen B."/>
            <person name="Sicheritz-Ponten T."/>
            <person name="Mortensen U.H."/>
            <person name="Thrane U."/>
        </authorList>
    </citation>
    <scope>NUCLEOTIDE SEQUENCE [LARGE SCALE GENOMIC DNA]</scope>
    <source>
        <strain evidence="5 6">IBT 11181</strain>
    </source>
</reference>
<dbReference type="InterPro" id="IPR016125">
    <property type="entry name" value="Peptidase_C15-like"/>
</dbReference>